<dbReference type="AlphaFoldDB" id="A0A0A9Z0G4"/>
<protein>
    <submittedName>
        <fullName evidence="12">Uncharacterized protein</fullName>
    </submittedName>
</protein>
<evidence type="ECO:0000313" key="9">
    <source>
        <dbReference type="EMBL" id="JAG25246.1"/>
    </source>
</evidence>
<dbReference type="EMBL" id="GDHC01015907">
    <property type="protein sequence ID" value="JAQ02722.1"/>
    <property type="molecule type" value="Transcribed_RNA"/>
</dbReference>
<evidence type="ECO:0000313" key="3">
    <source>
        <dbReference type="EMBL" id="JAG03210.1"/>
    </source>
</evidence>
<dbReference type="EMBL" id="GBHO01018358">
    <property type="protein sequence ID" value="JAG25246.1"/>
    <property type="molecule type" value="Transcribed_RNA"/>
</dbReference>
<evidence type="ECO:0000313" key="14">
    <source>
        <dbReference type="EMBL" id="JAG38557.1"/>
    </source>
</evidence>
<organism evidence="12">
    <name type="scientific">Lygus hesperus</name>
    <name type="common">Western plant bug</name>
    <dbReference type="NCBI Taxonomy" id="30085"/>
    <lineage>
        <taxon>Eukaryota</taxon>
        <taxon>Metazoa</taxon>
        <taxon>Ecdysozoa</taxon>
        <taxon>Arthropoda</taxon>
        <taxon>Hexapoda</taxon>
        <taxon>Insecta</taxon>
        <taxon>Pterygota</taxon>
        <taxon>Neoptera</taxon>
        <taxon>Paraneoptera</taxon>
        <taxon>Hemiptera</taxon>
        <taxon>Heteroptera</taxon>
        <taxon>Panheteroptera</taxon>
        <taxon>Cimicomorpha</taxon>
        <taxon>Miridae</taxon>
        <taxon>Mirini</taxon>
        <taxon>Lygus</taxon>
    </lineage>
</organism>
<evidence type="ECO:0000313" key="11">
    <source>
        <dbReference type="EMBL" id="JAG36834.1"/>
    </source>
</evidence>
<dbReference type="EMBL" id="GBHO01005047">
    <property type="protein sequence ID" value="JAG38557.1"/>
    <property type="molecule type" value="Transcribed_RNA"/>
</dbReference>
<gene>
    <name evidence="14" type="ORF">CM83_31884</name>
    <name evidence="2" type="ORF">CM83_31940</name>
    <name evidence="3" type="ORF">CM83_31941</name>
    <name evidence="1" type="ORF">CM83_31959</name>
    <name evidence="7" type="ORF">CM83_31970</name>
    <name evidence="15" type="ORF">CM83_31988</name>
    <name evidence="8" type="ORF">CM83_32006</name>
    <name evidence="12" type="ORF">CM83_32023</name>
    <name evidence="11" type="ORF">CM83_32048</name>
    <name evidence="13" type="ORF">CM83_32056</name>
    <name evidence="4" type="ORF">CM83_32069</name>
    <name evidence="5" type="ORF">CM83_32093</name>
    <name evidence="6" type="ORF">CM83_32105</name>
    <name evidence="10" type="ORF">CM83_32134</name>
    <name evidence="9" type="ORF">CM83_32146</name>
    <name evidence="17" type="ORF">g.39940</name>
    <name evidence="16" type="ORF">g.39966</name>
</gene>
<reference evidence="16" key="3">
    <citation type="journal article" date="2016" name="Gigascience">
        <title>De novo construction of an expanded transcriptome assembly for the western tarnished plant bug, Lygus hesperus.</title>
        <authorList>
            <person name="Tassone E.E."/>
            <person name="Geib S.M."/>
            <person name="Hall B."/>
            <person name="Fabrick J.A."/>
            <person name="Brent C.S."/>
            <person name="Hull J.J."/>
        </authorList>
    </citation>
    <scope>NUCLEOTIDE SEQUENCE</scope>
</reference>
<dbReference type="EMBL" id="GBHO01040399">
    <property type="protein sequence ID" value="JAG03205.1"/>
    <property type="molecule type" value="Transcribed_RNA"/>
</dbReference>
<accession>A0A0A9Z0G4</accession>
<reference evidence="12" key="1">
    <citation type="journal article" date="2014" name="PLoS ONE">
        <title>Transcriptome-Based Identification of ABC Transporters in the Western Tarnished Plant Bug Lygus hesperus.</title>
        <authorList>
            <person name="Hull J.J."/>
            <person name="Chaney K."/>
            <person name="Geib S.M."/>
            <person name="Fabrick J.A."/>
            <person name="Brent C.S."/>
            <person name="Walsh D."/>
            <person name="Lavine L.C."/>
        </authorList>
    </citation>
    <scope>NUCLEOTIDE SEQUENCE</scope>
</reference>
<evidence type="ECO:0000313" key="12">
    <source>
        <dbReference type="EMBL" id="JAG36838.1"/>
    </source>
</evidence>
<dbReference type="EMBL" id="GBHO01023472">
    <property type="protein sequence ID" value="JAG20132.1"/>
    <property type="molecule type" value="Transcribed_RNA"/>
</dbReference>
<proteinExistence type="predicted"/>
<dbReference type="EMBL" id="GBHO01006770">
    <property type="protein sequence ID" value="JAG36834.1"/>
    <property type="molecule type" value="Transcribed_RNA"/>
</dbReference>
<evidence type="ECO:0000313" key="2">
    <source>
        <dbReference type="EMBL" id="JAG03209.1"/>
    </source>
</evidence>
<evidence type="ECO:0000313" key="8">
    <source>
        <dbReference type="EMBL" id="JAG20132.1"/>
    </source>
</evidence>
<dbReference type="EMBL" id="GBHO01006764">
    <property type="protein sequence ID" value="JAG36840.1"/>
    <property type="molecule type" value="Transcribed_RNA"/>
</dbReference>
<dbReference type="EMBL" id="GBHO01040395">
    <property type="protein sequence ID" value="JAG03209.1"/>
    <property type="molecule type" value="Transcribed_RNA"/>
</dbReference>
<evidence type="ECO:0000313" key="4">
    <source>
        <dbReference type="EMBL" id="JAG08321.1"/>
    </source>
</evidence>
<dbReference type="EMBL" id="GBHO01004558">
    <property type="protein sequence ID" value="JAG39046.1"/>
    <property type="molecule type" value="Transcribed_RNA"/>
</dbReference>
<sequence length="169" mass="18522">MLPRMLGTRSRSYCNSTPTNVSISNKYSHTHSSCGPSVSTTSSVGRRSCGRRARTTVQFSKKCEVASCCAVHSASRGRASITVSEEREGSARTTSNPARRTSVYSSSYVRWCDFSEIFIKTLSSSGAFCVCVGGWHISTSPYSFKVHVNCVNYVPTVSRMWHPVVQVSL</sequence>
<evidence type="ECO:0000313" key="5">
    <source>
        <dbReference type="EMBL" id="JAG08325.1"/>
    </source>
</evidence>
<dbReference type="EMBL" id="GDHC01010139">
    <property type="protein sequence ID" value="JAQ08490.1"/>
    <property type="molecule type" value="Transcribed_RNA"/>
</dbReference>
<evidence type="ECO:0000313" key="10">
    <source>
        <dbReference type="EMBL" id="JAG25247.1"/>
    </source>
</evidence>
<dbReference type="EMBL" id="GBHO01006766">
    <property type="protein sequence ID" value="JAG36838.1"/>
    <property type="molecule type" value="Transcribed_RNA"/>
</dbReference>
<evidence type="ECO:0000313" key="1">
    <source>
        <dbReference type="EMBL" id="JAG03205.1"/>
    </source>
</evidence>
<dbReference type="EMBL" id="GBHO01023474">
    <property type="protein sequence ID" value="JAG20130.1"/>
    <property type="molecule type" value="Transcribed_RNA"/>
</dbReference>
<evidence type="ECO:0000313" key="7">
    <source>
        <dbReference type="EMBL" id="JAG20130.1"/>
    </source>
</evidence>
<reference evidence="12" key="2">
    <citation type="submission" date="2014-07" db="EMBL/GenBank/DDBJ databases">
        <authorList>
            <person name="Hull J."/>
        </authorList>
    </citation>
    <scope>NUCLEOTIDE SEQUENCE</scope>
</reference>
<evidence type="ECO:0000313" key="6">
    <source>
        <dbReference type="EMBL" id="JAG13960.1"/>
    </source>
</evidence>
<dbReference type="EMBL" id="GBHO01035279">
    <property type="protein sequence ID" value="JAG08325.1"/>
    <property type="molecule type" value="Transcribed_RNA"/>
</dbReference>
<evidence type="ECO:0000313" key="16">
    <source>
        <dbReference type="EMBL" id="JAQ02722.1"/>
    </source>
</evidence>
<evidence type="ECO:0000313" key="13">
    <source>
        <dbReference type="EMBL" id="JAG36840.1"/>
    </source>
</evidence>
<dbReference type="EMBL" id="GBHO01029644">
    <property type="protein sequence ID" value="JAG13960.1"/>
    <property type="molecule type" value="Transcribed_RNA"/>
</dbReference>
<dbReference type="EMBL" id="GBHO01035283">
    <property type="protein sequence ID" value="JAG08321.1"/>
    <property type="molecule type" value="Transcribed_RNA"/>
</dbReference>
<dbReference type="EMBL" id="GBHO01040394">
    <property type="protein sequence ID" value="JAG03210.1"/>
    <property type="molecule type" value="Transcribed_RNA"/>
</dbReference>
<name>A0A0A9Z0G4_LYGHE</name>
<dbReference type="EMBL" id="GBHO01018357">
    <property type="protein sequence ID" value="JAG25247.1"/>
    <property type="molecule type" value="Transcribed_RNA"/>
</dbReference>
<evidence type="ECO:0000313" key="15">
    <source>
        <dbReference type="EMBL" id="JAG39046.1"/>
    </source>
</evidence>
<evidence type="ECO:0000313" key="17">
    <source>
        <dbReference type="EMBL" id="JAQ08490.1"/>
    </source>
</evidence>